<evidence type="ECO:0000256" key="6">
    <source>
        <dbReference type="ARBA" id="ARBA00023186"/>
    </source>
</evidence>
<keyword evidence="7 8" id="KW-0413">Isomerase</keyword>
<dbReference type="SUPFAM" id="SSF54534">
    <property type="entry name" value="FKBP-like"/>
    <property type="match status" value="2"/>
</dbReference>
<comment type="similarity">
    <text evidence="3 9">Belongs to the FKBP-type PPIase family.</text>
</comment>
<dbReference type="GO" id="GO:0005737">
    <property type="term" value="C:cytoplasm"/>
    <property type="evidence" value="ECO:0007669"/>
    <property type="project" value="UniProtKB-SubCell"/>
</dbReference>
<evidence type="ECO:0000256" key="7">
    <source>
        <dbReference type="ARBA" id="ARBA00023235"/>
    </source>
</evidence>
<sequence>MAKKSTSKKKSTVPKKSGLSKKARKSLTAKTPVQKVLLAGMAVLIIAAFSLFLPSEGAEMGDTVTFSYTVQTADGGLPESGNLTVSLGGGRLIPGVESALLEMSVGDKISITVLPKDGYGEKNLSLVAKQFRYINLPLTTEADRSYIEEVLGDTPLGYGVEVELPGTHWKTTVGSISGDTVNITHHLVNGSLYYIFSYPYSLKVIDVTDEGYIVENLAKVGEPIQIQGRLGYIESVDDTFIYTDFNHPMAGETLLFDIELLDIQRASAEEQ</sequence>
<proteinExistence type="inferred from homology"/>
<dbReference type="Gene3D" id="3.10.50.40">
    <property type="match status" value="2"/>
</dbReference>
<evidence type="ECO:0000256" key="8">
    <source>
        <dbReference type="PROSITE-ProRule" id="PRU00277"/>
    </source>
</evidence>
<evidence type="ECO:0000256" key="1">
    <source>
        <dbReference type="ARBA" id="ARBA00000971"/>
    </source>
</evidence>
<dbReference type="InterPro" id="IPR001179">
    <property type="entry name" value="PPIase_FKBP_dom"/>
</dbReference>
<accession>A0A075H4M7</accession>
<feature type="domain" description="PPIase FKBP-type" evidence="11">
    <location>
        <begin position="61"/>
        <end position="123"/>
    </location>
</feature>
<keyword evidence="5 8" id="KW-0697">Rotamase</keyword>
<dbReference type="EMBL" id="KF900912">
    <property type="protein sequence ID" value="AIF11256.1"/>
    <property type="molecule type" value="Genomic_DNA"/>
</dbReference>
<dbReference type="PROSITE" id="PS50059">
    <property type="entry name" value="FKBP_PPIASE"/>
    <property type="match status" value="1"/>
</dbReference>
<name>A0A075H4M7_9EURY</name>
<evidence type="ECO:0000256" key="10">
    <source>
        <dbReference type="SAM" id="MobiDB-lite"/>
    </source>
</evidence>
<dbReference type="InterPro" id="IPR046357">
    <property type="entry name" value="PPIase_dom_sf"/>
</dbReference>
<keyword evidence="6" id="KW-0143">Chaperone</keyword>
<dbReference type="AlphaFoldDB" id="A0A075H4M7"/>
<comment type="subcellular location">
    <subcellularLocation>
        <location evidence="2">Cytoplasm</location>
    </subcellularLocation>
</comment>
<organism evidence="12">
    <name type="scientific">uncultured marine group II/III euryarchaeote KM3_51_D01</name>
    <dbReference type="NCBI Taxonomy" id="1456454"/>
    <lineage>
        <taxon>Archaea</taxon>
        <taxon>Methanobacteriati</taxon>
        <taxon>Methanobacteriota</taxon>
        <taxon>environmental samples</taxon>
    </lineage>
</organism>
<evidence type="ECO:0000256" key="4">
    <source>
        <dbReference type="ARBA" id="ARBA00022490"/>
    </source>
</evidence>
<dbReference type="PANTHER" id="PTHR47861">
    <property type="entry name" value="FKBP-TYPE PEPTIDYL-PROLYL CIS-TRANS ISOMERASE SLYD"/>
    <property type="match status" value="1"/>
</dbReference>
<evidence type="ECO:0000256" key="5">
    <source>
        <dbReference type="ARBA" id="ARBA00023110"/>
    </source>
</evidence>
<evidence type="ECO:0000256" key="3">
    <source>
        <dbReference type="ARBA" id="ARBA00006577"/>
    </source>
</evidence>
<reference evidence="12" key="1">
    <citation type="journal article" date="2014" name="Genome Biol. Evol.">
        <title>Pangenome evidence for extensive interdomain horizontal transfer affecting lineage core and shell genes in uncultured planktonic thaumarchaeota and euryarchaeota.</title>
        <authorList>
            <person name="Deschamps P."/>
            <person name="Zivanovic Y."/>
            <person name="Moreira D."/>
            <person name="Rodriguez-Valera F."/>
            <person name="Lopez-Garcia P."/>
        </authorList>
    </citation>
    <scope>NUCLEOTIDE SEQUENCE</scope>
</reference>
<dbReference type="GO" id="GO:0003755">
    <property type="term" value="F:peptidyl-prolyl cis-trans isomerase activity"/>
    <property type="evidence" value="ECO:0007669"/>
    <property type="project" value="UniProtKB-UniRule"/>
</dbReference>
<dbReference type="Pfam" id="PF00254">
    <property type="entry name" value="FKBP_C"/>
    <property type="match status" value="1"/>
</dbReference>
<comment type="catalytic activity">
    <reaction evidence="1 8 9">
        <text>[protein]-peptidylproline (omega=180) = [protein]-peptidylproline (omega=0)</text>
        <dbReference type="Rhea" id="RHEA:16237"/>
        <dbReference type="Rhea" id="RHEA-COMP:10747"/>
        <dbReference type="Rhea" id="RHEA-COMP:10748"/>
        <dbReference type="ChEBI" id="CHEBI:83833"/>
        <dbReference type="ChEBI" id="CHEBI:83834"/>
        <dbReference type="EC" id="5.2.1.8"/>
    </reaction>
</comment>
<evidence type="ECO:0000256" key="2">
    <source>
        <dbReference type="ARBA" id="ARBA00004496"/>
    </source>
</evidence>
<dbReference type="PANTHER" id="PTHR47861:SF3">
    <property type="entry name" value="FKBP-TYPE PEPTIDYL-PROLYL CIS-TRANS ISOMERASE SLYD"/>
    <property type="match status" value="1"/>
</dbReference>
<dbReference type="EC" id="5.2.1.8" evidence="9"/>
<protein>
    <recommendedName>
        <fullName evidence="9">Peptidyl-prolyl cis-trans isomerase</fullName>
        <ecNumber evidence="9">5.2.1.8</ecNumber>
    </recommendedName>
</protein>
<feature type="region of interest" description="Disordered" evidence="10">
    <location>
        <begin position="1"/>
        <end position="26"/>
    </location>
</feature>
<dbReference type="GO" id="GO:0042026">
    <property type="term" value="P:protein refolding"/>
    <property type="evidence" value="ECO:0007669"/>
    <property type="project" value="UniProtKB-ARBA"/>
</dbReference>
<evidence type="ECO:0000259" key="11">
    <source>
        <dbReference type="PROSITE" id="PS50059"/>
    </source>
</evidence>
<evidence type="ECO:0000313" key="12">
    <source>
        <dbReference type="EMBL" id="AIF11256.1"/>
    </source>
</evidence>
<keyword evidence="4" id="KW-0963">Cytoplasm</keyword>
<evidence type="ECO:0000256" key="9">
    <source>
        <dbReference type="RuleBase" id="RU003915"/>
    </source>
</evidence>